<evidence type="ECO:0008006" key="3">
    <source>
        <dbReference type="Google" id="ProtNLM"/>
    </source>
</evidence>
<evidence type="ECO:0000313" key="1">
    <source>
        <dbReference type="EMBL" id="MBE0463109.1"/>
    </source>
</evidence>
<evidence type="ECO:0000313" key="2">
    <source>
        <dbReference type="Proteomes" id="UP001645038"/>
    </source>
</evidence>
<organism evidence="1 2">
    <name type="scientific">Halomonas colorata</name>
    <dbReference type="NCBI Taxonomy" id="2742615"/>
    <lineage>
        <taxon>Bacteria</taxon>
        <taxon>Pseudomonadati</taxon>
        <taxon>Pseudomonadota</taxon>
        <taxon>Gammaproteobacteria</taxon>
        <taxon>Oceanospirillales</taxon>
        <taxon>Halomonadaceae</taxon>
        <taxon>Halomonas</taxon>
    </lineage>
</organism>
<keyword evidence="2" id="KW-1185">Reference proteome</keyword>
<proteinExistence type="predicted"/>
<protein>
    <recommendedName>
        <fullName evidence="3">Tyr recombinase domain-containing protein</fullName>
    </recommendedName>
</protein>
<reference evidence="1 2" key="1">
    <citation type="submission" date="2020-07" db="EMBL/GenBank/DDBJ databases">
        <title>Halophilic bacteria isolated from french cheeses.</title>
        <authorList>
            <person name="Kothe C.I."/>
            <person name="Farah-Kraiem B."/>
            <person name="Renault P."/>
            <person name="Dridi B."/>
        </authorList>
    </citation>
    <scope>NUCLEOTIDE SEQUENCE [LARGE SCALE GENOMIC DNA]</scope>
    <source>
        <strain evidence="1 2">FME20</strain>
    </source>
</reference>
<name>A0ABR9FWU9_9GAMM</name>
<dbReference type="InterPro" id="IPR013762">
    <property type="entry name" value="Integrase-like_cat_sf"/>
</dbReference>
<comment type="caution">
    <text evidence="1">The sequence shown here is derived from an EMBL/GenBank/DDBJ whole genome shotgun (WGS) entry which is preliminary data.</text>
</comment>
<dbReference type="Gene3D" id="1.10.443.10">
    <property type="entry name" value="Intergrase catalytic core"/>
    <property type="match status" value="1"/>
</dbReference>
<dbReference type="RefSeq" id="WP_192537673.1">
    <property type="nucleotide sequence ID" value="NZ_RRZB01000011.1"/>
</dbReference>
<sequence>MKHLMSRDSTAREVVPPKEVLSPTLDDEMVVTISKEGSPLSRFKDDIWDYSATSTSMKTINFRTKVESVLSDKGENKFENETLSNAVKFLKTIAVHWVGVVGGCSMSKLNGDLVAMANLISYCVVNGVQFKKIFSTPNAIEFLIRRGSSDKQIGILLAKVQRFTDTAVALGNSWFWRELTPSVEFLNRLKRFRQQFPETGDTFQTLLIPSKIYQNLLKSTIEDLDLFVEKKDAINFLFQMRTLARDKAVSLDRKLGASPLTSNQAARVRVQWNKLARDDGRVAAALKELCDVGISKSESWAGITENLGRWQFRCAILIAAFTGMRKGELLSIPLNGLKTLSTDSGDIPVFWSSTTKLEDSGVPRFTKWVTSSVVESAFEVARIITNGALSWSDDRAVVDANEQDIPLFLSVEYGKKGKPHPRFRYTATSFNGGCAFGDMYKDERQITNEDVEEISWFLYGENVPNCIRVGKTWPLTFHQFRRSMAVYAAASGRVSYPVLKAQLKHISMIMTAYYSNCSSRAINILGNGLEVKGLRAEWAEAKARAEADDLFHLLENGLPLAGSAGKKLRSQQAKRELPRFLESRKTTKQAVKNGKIRYRPTLVGGCMSVKPCNKGAGVLASACVSCEDAVFLPGSKIALEQTKEFYEMQLAGDIPKRARQEYELNVRKINIFLQNLIESTEVS</sequence>
<accession>A0ABR9FWU9</accession>
<dbReference type="Proteomes" id="UP001645038">
    <property type="component" value="Unassembled WGS sequence"/>
</dbReference>
<gene>
    <name evidence="1" type="ORF">EI547_06500</name>
</gene>
<dbReference type="EMBL" id="RRZB01000011">
    <property type="protein sequence ID" value="MBE0463109.1"/>
    <property type="molecule type" value="Genomic_DNA"/>
</dbReference>